<dbReference type="InterPro" id="IPR015943">
    <property type="entry name" value="WD40/YVTN_repeat-like_dom_sf"/>
</dbReference>
<evidence type="ECO:0000256" key="1">
    <source>
        <dbReference type="ARBA" id="ARBA00022574"/>
    </source>
</evidence>
<keyword evidence="1 3" id="KW-0853">WD repeat</keyword>
<dbReference type="InterPro" id="IPR036322">
    <property type="entry name" value="WD40_repeat_dom_sf"/>
</dbReference>
<dbReference type="Gene3D" id="2.130.10.10">
    <property type="entry name" value="YVTN repeat-like/Quinoprotein amine dehydrogenase"/>
    <property type="match status" value="1"/>
</dbReference>
<evidence type="ECO:0000256" key="3">
    <source>
        <dbReference type="PROSITE-ProRule" id="PRU00221"/>
    </source>
</evidence>
<dbReference type="InterPro" id="IPR019775">
    <property type="entry name" value="WD40_repeat_CS"/>
</dbReference>
<reference evidence="4" key="1">
    <citation type="submission" date="2019-09" db="EMBL/GenBank/DDBJ databases">
        <authorList>
            <person name="Zhang L."/>
        </authorList>
    </citation>
    <scope>NUCLEOTIDE SEQUENCE</scope>
</reference>
<gene>
    <name evidence="4" type="ORF">NYM_LOCUS6374</name>
</gene>
<sequence length="23" mass="2502">MSHLLASGSDDGTIKIWELTTEP</sequence>
<dbReference type="AlphaFoldDB" id="A0A5K0XIB5"/>
<accession>A0A5K0XIB5</accession>
<dbReference type="EMBL" id="LR721776">
    <property type="protein sequence ID" value="VVV64547.1"/>
    <property type="molecule type" value="Genomic_DNA"/>
</dbReference>
<protein>
    <submittedName>
        <fullName evidence="4">Uncharacterized protein</fullName>
    </submittedName>
</protein>
<name>A0A5K0XIB5_9MAGN</name>
<keyword evidence="2" id="KW-0677">Repeat</keyword>
<dbReference type="InterPro" id="IPR001680">
    <property type="entry name" value="WD40_rpt"/>
</dbReference>
<dbReference type="PROSITE" id="PS00678">
    <property type="entry name" value="WD_REPEATS_1"/>
    <property type="match status" value="1"/>
</dbReference>
<organism evidence="4">
    <name type="scientific">Nymphaea colorata</name>
    <name type="common">pocket water lily</name>
    <dbReference type="NCBI Taxonomy" id="210225"/>
    <lineage>
        <taxon>Eukaryota</taxon>
        <taxon>Viridiplantae</taxon>
        <taxon>Streptophyta</taxon>
        <taxon>Embryophyta</taxon>
        <taxon>Tracheophyta</taxon>
        <taxon>Spermatophyta</taxon>
        <taxon>Magnoliopsida</taxon>
        <taxon>Nymphaeales</taxon>
        <taxon>Nymphaeaceae</taxon>
        <taxon>Nymphaea</taxon>
    </lineage>
</organism>
<evidence type="ECO:0000313" key="4">
    <source>
        <dbReference type="EMBL" id="VVV64547.1"/>
    </source>
</evidence>
<dbReference type="PROSITE" id="PS50294">
    <property type="entry name" value="WD_REPEATS_REGION"/>
    <property type="match status" value="1"/>
</dbReference>
<dbReference type="SUPFAM" id="SSF50978">
    <property type="entry name" value="WD40 repeat-like"/>
    <property type="match status" value="1"/>
</dbReference>
<proteinExistence type="predicted"/>
<feature type="repeat" description="WD" evidence="3">
    <location>
        <begin position="1"/>
        <end position="23"/>
    </location>
</feature>
<dbReference type="PROSITE" id="PS50082">
    <property type="entry name" value="WD_REPEATS_2"/>
    <property type="match status" value="1"/>
</dbReference>
<evidence type="ECO:0000256" key="2">
    <source>
        <dbReference type="ARBA" id="ARBA00022737"/>
    </source>
</evidence>